<dbReference type="OrthoDB" id="9803735at2"/>
<dbReference type="SUPFAM" id="SSF46785">
    <property type="entry name" value="Winged helix' DNA-binding domain"/>
    <property type="match status" value="1"/>
</dbReference>
<evidence type="ECO:0000256" key="1">
    <source>
        <dbReference type="ARBA" id="ARBA00009437"/>
    </source>
</evidence>
<dbReference type="GO" id="GO:0003700">
    <property type="term" value="F:DNA-binding transcription factor activity"/>
    <property type="evidence" value="ECO:0007669"/>
    <property type="project" value="InterPro"/>
</dbReference>
<keyword evidence="3" id="KW-0238">DNA-binding</keyword>
<comment type="caution">
    <text evidence="6">The sequence shown here is derived from an EMBL/GenBank/DDBJ whole genome shotgun (WGS) entry which is preliminary data.</text>
</comment>
<dbReference type="AlphaFoldDB" id="A0A7X2Z4M2"/>
<dbReference type="Proteomes" id="UP000447876">
    <property type="component" value="Unassembled WGS sequence"/>
</dbReference>
<dbReference type="InterPro" id="IPR036390">
    <property type="entry name" value="WH_DNA-bd_sf"/>
</dbReference>
<dbReference type="SUPFAM" id="SSF53850">
    <property type="entry name" value="Periplasmic binding protein-like II"/>
    <property type="match status" value="1"/>
</dbReference>
<keyword evidence="2" id="KW-0805">Transcription regulation</keyword>
<dbReference type="InterPro" id="IPR005119">
    <property type="entry name" value="LysR_subst-bd"/>
</dbReference>
<gene>
    <name evidence="6" type="ORF">GNP95_20870</name>
</gene>
<comment type="similarity">
    <text evidence="1">Belongs to the LysR transcriptional regulatory family.</text>
</comment>
<evidence type="ECO:0000313" key="6">
    <source>
        <dbReference type="EMBL" id="MUG47406.1"/>
    </source>
</evidence>
<evidence type="ECO:0000256" key="4">
    <source>
        <dbReference type="ARBA" id="ARBA00023163"/>
    </source>
</evidence>
<organism evidence="6 7">
    <name type="scientific">Paenibacillus woosongensis</name>
    <dbReference type="NCBI Taxonomy" id="307580"/>
    <lineage>
        <taxon>Bacteria</taxon>
        <taxon>Bacillati</taxon>
        <taxon>Bacillota</taxon>
        <taxon>Bacilli</taxon>
        <taxon>Bacillales</taxon>
        <taxon>Paenibacillaceae</taxon>
        <taxon>Paenibacillus</taxon>
    </lineage>
</organism>
<name>A0A7X2Z4M2_9BACL</name>
<dbReference type="InterPro" id="IPR000847">
    <property type="entry name" value="LysR_HTH_N"/>
</dbReference>
<keyword evidence="4" id="KW-0804">Transcription</keyword>
<dbReference type="PANTHER" id="PTHR30126:SF40">
    <property type="entry name" value="HTH-TYPE TRANSCRIPTIONAL REGULATOR GLTR"/>
    <property type="match status" value="1"/>
</dbReference>
<dbReference type="Pfam" id="PF03466">
    <property type="entry name" value="LysR_substrate"/>
    <property type="match status" value="1"/>
</dbReference>
<dbReference type="PROSITE" id="PS50931">
    <property type="entry name" value="HTH_LYSR"/>
    <property type="match status" value="1"/>
</dbReference>
<dbReference type="EMBL" id="WNZW01000012">
    <property type="protein sequence ID" value="MUG47406.1"/>
    <property type="molecule type" value="Genomic_DNA"/>
</dbReference>
<evidence type="ECO:0000313" key="7">
    <source>
        <dbReference type="Proteomes" id="UP000447876"/>
    </source>
</evidence>
<dbReference type="Gene3D" id="3.40.190.10">
    <property type="entry name" value="Periplasmic binding protein-like II"/>
    <property type="match status" value="2"/>
</dbReference>
<dbReference type="PRINTS" id="PR00039">
    <property type="entry name" value="HTHLYSR"/>
</dbReference>
<dbReference type="PANTHER" id="PTHR30126">
    <property type="entry name" value="HTH-TYPE TRANSCRIPTIONAL REGULATOR"/>
    <property type="match status" value="1"/>
</dbReference>
<dbReference type="RefSeq" id="WP_155612783.1">
    <property type="nucleotide sequence ID" value="NZ_WNZW01000012.1"/>
</dbReference>
<evidence type="ECO:0000256" key="2">
    <source>
        <dbReference type="ARBA" id="ARBA00023015"/>
    </source>
</evidence>
<evidence type="ECO:0000256" key="3">
    <source>
        <dbReference type="ARBA" id="ARBA00023125"/>
    </source>
</evidence>
<feature type="domain" description="HTH lysR-type" evidence="5">
    <location>
        <begin position="1"/>
        <end position="58"/>
    </location>
</feature>
<dbReference type="FunFam" id="1.10.10.10:FF:000001">
    <property type="entry name" value="LysR family transcriptional regulator"/>
    <property type="match status" value="1"/>
</dbReference>
<accession>A0A7X2Z4M2</accession>
<dbReference type="CDD" id="cd05466">
    <property type="entry name" value="PBP2_LTTR_substrate"/>
    <property type="match status" value="1"/>
</dbReference>
<dbReference type="InterPro" id="IPR036388">
    <property type="entry name" value="WH-like_DNA-bd_sf"/>
</dbReference>
<proteinExistence type="inferred from homology"/>
<protein>
    <submittedName>
        <fullName evidence="6">LysR family transcriptional regulator</fullName>
    </submittedName>
</protein>
<dbReference type="Gene3D" id="1.10.10.10">
    <property type="entry name" value="Winged helix-like DNA-binding domain superfamily/Winged helix DNA-binding domain"/>
    <property type="match status" value="1"/>
</dbReference>
<evidence type="ECO:0000259" key="5">
    <source>
        <dbReference type="PROSITE" id="PS50931"/>
    </source>
</evidence>
<sequence length="300" mass="33974">MNLEQMEYIKAIVHAKSISVAAEHLHVSQSAVSQSIAALEQELGLRLFQRSRLGTTPTEEGRSIINKALIIVDTMQRIKEDAQAITSSFTGELKIAAISSLMTFLPRVLSRFKKDFPLMKVTIIEMESKKIIPRIKQHTVDIGYITIPKSQEQSLPEHILFKKLDYDAHIKVIVPQDSPFAFQSSLRLQDLADYPIVMYASQFWENFSHSYAEKYGPLNILFYSSNSEVIKKTVAEGLAISLLSGYSLNDDPYVESGRIIPVHLSDNQVVSDLYFGCLVSEQNPRYAVIQRLLDDYMLLK</sequence>
<dbReference type="Pfam" id="PF00126">
    <property type="entry name" value="HTH_1"/>
    <property type="match status" value="1"/>
</dbReference>
<dbReference type="GO" id="GO:0000976">
    <property type="term" value="F:transcription cis-regulatory region binding"/>
    <property type="evidence" value="ECO:0007669"/>
    <property type="project" value="TreeGrafter"/>
</dbReference>
<reference evidence="6 7" key="1">
    <citation type="submission" date="2019-11" db="EMBL/GenBank/DDBJ databases">
        <title>Draft genome sequences of five Paenibacillus species of dairy origin.</title>
        <authorList>
            <person name="Olajide A.M."/>
            <person name="Chen S."/>
            <person name="Lapointe G."/>
        </authorList>
    </citation>
    <scope>NUCLEOTIDE SEQUENCE [LARGE SCALE GENOMIC DNA]</scope>
    <source>
        <strain evidence="6 7">12CR55</strain>
    </source>
</reference>